<gene>
    <name evidence="1" type="ORF">JV46_18330</name>
</gene>
<evidence type="ECO:0000313" key="1">
    <source>
        <dbReference type="EMBL" id="KHF25648.1"/>
    </source>
</evidence>
<dbReference type="AlphaFoldDB" id="A0A0B0H611"/>
<dbReference type="EMBL" id="JRAA01000001">
    <property type="protein sequence ID" value="KHF25648.1"/>
    <property type="molecule type" value="Genomic_DNA"/>
</dbReference>
<keyword evidence="2" id="KW-1185">Reference proteome</keyword>
<reference evidence="1 2" key="1">
    <citation type="journal article" date="2014" name="BMC Genomics">
        <title>The genome of the intracellular bacterium of the coastal bivalve, Solemya velum: a blueprint for thriving in and out of symbiosis.</title>
        <authorList>
            <person name="Dmytrenko O."/>
            <person name="Russell S.L."/>
            <person name="Loo W.T."/>
            <person name="Fontanez K.M."/>
            <person name="Liao L."/>
            <person name="Roeselers G."/>
            <person name="Sharma R."/>
            <person name="Stewart F.J."/>
            <person name="Newton I.L."/>
            <person name="Woyke T."/>
            <person name="Wu D."/>
            <person name="Lang J.M."/>
            <person name="Eisen J.A."/>
            <person name="Cavanaugh C.M."/>
        </authorList>
    </citation>
    <scope>NUCLEOTIDE SEQUENCE [LARGE SCALE GENOMIC DNA]</scope>
    <source>
        <strain evidence="1 2">WH</strain>
    </source>
</reference>
<proteinExistence type="predicted"/>
<name>A0A0B0H611_SOVGS</name>
<protein>
    <submittedName>
        <fullName evidence="1">Uncharacterized protein</fullName>
    </submittedName>
</protein>
<evidence type="ECO:0000313" key="2">
    <source>
        <dbReference type="Proteomes" id="UP000030856"/>
    </source>
</evidence>
<sequence>MVLMNIWMKLQTSYHFRIMSRTLVKKKAGTVAPASQLA</sequence>
<organism evidence="1 2">
    <name type="scientific">Solemya velum gill symbiont</name>
    <dbReference type="NCBI Taxonomy" id="2340"/>
    <lineage>
        <taxon>Bacteria</taxon>
        <taxon>Pseudomonadati</taxon>
        <taxon>Pseudomonadota</taxon>
        <taxon>Gammaproteobacteria</taxon>
        <taxon>sulfur-oxidizing symbionts</taxon>
    </lineage>
</organism>
<accession>A0A0B0H611</accession>
<comment type="caution">
    <text evidence="1">The sequence shown here is derived from an EMBL/GenBank/DDBJ whole genome shotgun (WGS) entry which is preliminary data.</text>
</comment>
<dbReference type="Proteomes" id="UP000030856">
    <property type="component" value="Unassembled WGS sequence"/>
</dbReference>